<feature type="region of interest" description="Disordered" evidence="2">
    <location>
        <begin position="56"/>
        <end position="78"/>
    </location>
</feature>
<dbReference type="InterPro" id="IPR050921">
    <property type="entry name" value="T4SS_GSP_E_ATPase"/>
</dbReference>
<sequence>MTRPELSDPRLTTSTNGTGPHPLPAQHLPGPAEPPHRPAGETAAVERLRSHLRTELSTQLSQRIRADEAAGRPPMDAPARRRLAEVILTDAAEAHAQAELRNSASGGMLLHPDVEQRVIGQVLDEVFGLAGLEPLLADTDIENININGDRVFVKYANGRRKRLPPVVGSDTELIELIRDLATRSGVEERRFDRGSPIVNFQLPGGERVSAVMAVTARPSVSIRRHRFTKVTLAELRENGTIDLALESFLTALVKAKRNILVTGGTAIGKTTMLRGLASAIPPWERLVTIEDVFELGLGEDSDAHPDVVALQAREPNIEGQGEISLSDLVWQSLRMSPDRVIVGEVRGPEVIPLTNAMSMGNDGSMGTLHSSSSQGAFTKLAAYAVQGPERLPMEATNLLVAAALHFVVHLEKPRDDPSKRVVSSIREVVGADGAQIISNEVWRPDATLRAVPGAPLRTDTVDLLVEAGYDPDLFERREGWWTP</sequence>
<evidence type="ECO:0000259" key="3">
    <source>
        <dbReference type="Pfam" id="PF00437"/>
    </source>
</evidence>
<dbReference type="RefSeq" id="WP_093575472.1">
    <property type="nucleotide sequence ID" value="NZ_FOWC01000009.1"/>
</dbReference>
<feature type="region of interest" description="Disordered" evidence="2">
    <location>
        <begin position="1"/>
        <end position="41"/>
    </location>
</feature>
<dbReference type="Proteomes" id="UP000199137">
    <property type="component" value="Unassembled WGS sequence"/>
</dbReference>
<dbReference type="Gene3D" id="3.30.450.380">
    <property type="match status" value="1"/>
</dbReference>
<evidence type="ECO:0000313" key="4">
    <source>
        <dbReference type="EMBL" id="SFQ19714.1"/>
    </source>
</evidence>
<dbReference type="EMBL" id="FOWC01000009">
    <property type="protein sequence ID" value="SFQ19714.1"/>
    <property type="molecule type" value="Genomic_DNA"/>
</dbReference>
<dbReference type="Pfam" id="PF00437">
    <property type="entry name" value="T2SSE"/>
    <property type="match status" value="1"/>
</dbReference>
<evidence type="ECO:0000256" key="2">
    <source>
        <dbReference type="SAM" id="MobiDB-lite"/>
    </source>
</evidence>
<protein>
    <submittedName>
        <fullName evidence="4">Pilus assembly protein, ATPase of CpaF family</fullName>
    </submittedName>
</protein>
<dbReference type="PANTHER" id="PTHR30486:SF6">
    <property type="entry name" value="TYPE IV PILUS RETRACTATION ATPASE PILT"/>
    <property type="match status" value="1"/>
</dbReference>
<evidence type="ECO:0000256" key="1">
    <source>
        <dbReference type="ARBA" id="ARBA00006611"/>
    </source>
</evidence>
<accession>A0A1I5WIW7</accession>
<feature type="domain" description="Bacterial type II secretion system protein E" evidence="3">
    <location>
        <begin position="187"/>
        <end position="388"/>
    </location>
</feature>
<dbReference type="OrthoDB" id="9810761at2"/>
<dbReference type="STRING" id="112413.SAMN05421854_109257"/>
<dbReference type="InterPro" id="IPR027417">
    <property type="entry name" value="P-loop_NTPase"/>
</dbReference>
<gene>
    <name evidence="4" type="ORF">SAMN05421854_109257</name>
</gene>
<evidence type="ECO:0000313" key="5">
    <source>
        <dbReference type="Proteomes" id="UP000199137"/>
    </source>
</evidence>
<dbReference type="SUPFAM" id="SSF52540">
    <property type="entry name" value="P-loop containing nucleoside triphosphate hydrolases"/>
    <property type="match status" value="1"/>
</dbReference>
<dbReference type="PANTHER" id="PTHR30486">
    <property type="entry name" value="TWITCHING MOTILITY PROTEIN PILT"/>
    <property type="match status" value="1"/>
</dbReference>
<organism evidence="4 5">
    <name type="scientific">Amycolatopsis rubida</name>
    <dbReference type="NCBI Taxonomy" id="112413"/>
    <lineage>
        <taxon>Bacteria</taxon>
        <taxon>Bacillati</taxon>
        <taxon>Actinomycetota</taxon>
        <taxon>Actinomycetes</taxon>
        <taxon>Pseudonocardiales</taxon>
        <taxon>Pseudonocardiaceae</taxon>
        <taxon>Amycolatopsis</taxon>
    </lineage>
</organism>
<comment type="similarity">
    <text evidence="1">Belongs to the GSP E family.</text>
</comment>
<dbReference type="AlphaFoldDB" id="A0A1I5WIW7"/>
<dbReference type="Gene3D" id="3.40.50.300">
    <property type="entry name" value="P-loop containing nucleotide triphosphate hydrolases"/>
    <property type="match status" value="1"/>
</dbReference>
<name>A0A1I5WIW7_9PSEU</name>
<dbReference type="CDD" id="cd01130">
    <property type="entry name" value="VirB11-like_ATPase"/>
    <property type="match status" value="1"/>
</dbReference>
<proteinExistence type="inferred from homology"/>
<dbReference type="GO" id="GO:0016887">
    <property type="term" value="F:ATP hydrolysis activity"/>
    <property type="evidence" value="ECO:0007669"/>
    <property type="project" value="InterPro"/>
</dbReference>
<reference evidence="4 5" key="1">
    <citation type="submission" date="2016-10" db="EMBL/GenBank/DDBJ databases">
        <authorList>
            <person name="de Groot N.N."/>
        </authorList>
    </citation>
    <scope>NUCLEOTIDE SEQUENCE [LARGE SCALE GENOMIC DNA]</scope>
    <source>
        <strain evidence="4 5">DSM 44637</strain>
    </source>
</reference>
<dbReference type="InterPro" id="IPR001482">
    <property type="entry name" value="T2SS/T4SS_dom"/>
</dbReference>